<sequence length="138" mass="14347">METLTHSLAGIGPFFTYLVIGLALIAVFKMIYSAITPYDEWGLVKESQNQAAAIGIGGALVGFTLALAAAASNSVSVTDYLLWAAVALLAQLLAFTAVRFVVLPGLVEKIEQNNVAAAIVLAAINISVGLLNAACMSY</sequence>
<feature type="transmembrane region" description="Helical" evidence="7">
    <location>
        <begin position="80"/>
        <end position="102"/>
    </location>
</feature>
<feature type="transmembrane region" description="Helical" evidence="7">
    <location>
        <begin position="14"/>
        <end position="32"/>
    </location>
</feature>
<accession>A0A1G9B1P0</accession>
<dbReference type="GO" id="GO:0005886">
    <property type="term" value="C:plasma membrane"/>
    <property type="evidence" value="ECO:0007669"/>
    <property type="project" value="UniProtKB-SubCell"/>
</dbReference>
<evidence type="ECO:0000256" key="4">
    <source>
        <dbReference type="ARBA" id="ARBA00022692"/>
    </source>
</evidence>
<dbReference type="EMBL" id="FNEM01000026">
    <property type="protein sequence ID" value="SDK32830.1"/>
    <property type="molecule type" value="Genomic_DNA"/>
</dbReference>
<keyword evidence="4 7" id="KW-0812">Transmembrane</keyword>
<evidence type="ECO:0000256" key="5">
    <source>
        <dbReference type="ARBA" id="ARBA00022989"/>
    </source>
</evidence>
<dbReference type="RefSeq" id="WP_090368323.1">
    <property type="nucleotide sequence ID" value="NZ_FNEM01000026.1"/>
</dbReference>
<reference evidence="9" key="1">
    <citation type="submission" date="2016-10" db="EMBL/GenBank/DDBJ databases">
        <authorList>
            <person name="Varghese N."/>
            <person name="Submissions S."/>
        </authorList>
    </citation>
    <scope>NUCLEOTIDE SEQUENCE [LARGE SCALE GENOMIC DNA]</scope>
    <source>
        <strain evidence="9">DSM 23317</strain>
    </source>
</reference>
<name>A0A1G9B1P0_9GAMM</name>
<dbReference type="Proteomes" id="UP000199527">
    <property type="component" value="Unassembled WGS sequence"/>
</dbReference>
<dbReference type="InterPro" id="IPR007140">
    <property type="entry name" value="DUF350"/>
</dbReference>
<comment type="similarity">
    <text evidence="2">Belongs to the UPF0719 family.</text>
</comment>
<keyword evidence="6 7" id="KW-0472">Membrane</keyword>
<feature type="transmembrane region" description="Helical" evidence="7">
    <location>
        <begin position="52"/>
        <end position="74"/>
    </location>
</feature>
<evidence type="ECO:0000256" key="6">
    <source>
        <dbReference type="ARBA" id="ARBA00023136"/>
    </source>
</evidence>
<evidence type="ECO:0000256" key="7">
    <source>
        <dbReference type="SAM" id="Phobius"/>
    </source>
</evidence>
<gene>
    <name evidence="8" type="ORF">SAMN04488540_12614</name>
</gene>
<proteinExistence type="inferred from homology"/>
<evidence type="ECO:0000256" key="1">
    <source>
        <dbReference type="ARBA" id="ARBA00004651"/>
    </source>
</evidence>
<dbReference type="PANTHER" id="PTHR40043:SF1">
    <property type="entry name" value="UPF0719 INNER MEMBRANE PROTEIN YJFL"/>
    <property type="match status" value="1"/>
</dbReference>
<evidence type="ECO:0000313" key="8">
    <source>
        <dbReference type="EMBL" id="SDK32830.1"/>
    </source>
</evidence>
<dbReference type="AlphaFoldDB" id="A0A1G9B1P0"/>
<keyword evidence="5 7" id="KW-1133">Transmembrane helix</keyword>
<organism evidence="8 9">
    <name type="scientific">Ferrimonas sediminum</name>
    <dbReference type="NCBI Taxonomy" id="718193"/>
    <lineage>
        <taxon>Bacteria</taxon>
        <taxon>Pseudomonadati</taxon>
        <taxon>Pseudomonadota</taxon>
        <taxon>Gammaproteobacteria</taxon>
        <taxon>Alteromonadales</taxon>
        <taxon>Ferrimonadaceae</taxon>
        <taxon>Ferrimonas</taxon>
    </lineage>
</organism>
<dbReference type="OrthoDB" id="5573330at2"/>
<protein>
    <submittedName>
        <fullName evidence="8">Putative membrane protein</fullName>
    </submittedName>
</protein>
<dbReference type="Pfam" id="PF03994">
    <property type="entry name" value="DUF350"/>
    <property type="match status" value="1"/>
</dbReference>
<dbReference type="PANTHER" id="PTHR40043">
    <property type="entry name" value="UPF0719 INNER MEMBRANE PROTEIN YJFL"/>
    <property type="match status" value="1"/>
</dbReference>
<comment type="subcellular location">
    <subcellularLocation>
        <location evidence="1">Cell membrane</location>
        <topology evidence="1">Multi-pass membrane protein</topology>
    </subcellularLocation>
</comment>
<evidence type="ECO:0000256" key="2">
    <source>
        <dbReference type="ARBA" id="ARBA00005779"/>
    </source>
</evidence>
<feature type="transmembrane region" description="Helical" evidence="7">
    <location>
        <begin position="114"/>
        <end position="134"/>
    </location>
</feature>
<keyword evidence="9" id="KW-1185">Reference proteome</keyword>
<evidence type="ECO:0000256" key="3">
    <source>
        <dbReference type="ARBA" id="ARBA00022475"/>
    </source>
</evidence>
<keyword evidence="3" id="KW-1003">Cell membrane</keyword>
<evidence type="ECO:0000313" key="9">
    <source>
        <dbReference type="Proteomes" id="UP000199527"/>
    </source>
</evidence>